<keyword evidence="1 3" id="KW-0489">Methyltransferase</keyword>
<accession>A0A8J2YTI9</accession>
<dbReference type="CDD" id="cd02440">
    <property type="entry name" value="AdoMet_MTases"/>
    <property type="match status" value="1"/>
</dbReference>
<dbReference type="AlphaFoldDB" id="A0A8J2YTI9"/>
<comment type="caution">
    <text evidence="3">The sequence shown here is derived from an EMBL/GenBank/DDBJ whole genome shotgun (WGS) entry which is preliminary data.</text>
</comment>
<reference evidence="3" key="2">
    <citation type="submission" date="2020-09" db="EMBL/GenBank/DDBJ databases">
        <authorList>
            <person name="Sun Q."/>
            <person name="Zhou Y."/>
        </authorList>
    </citation>
    <scope>NUCLEOTIDE SEQUENCE</scope>
    <source>
        <strain evidence="3">CGMCC 1.15725</strain>
    </source>
</reference>
<name>A0A8J2YTI9_9PROT</name>
<dbReference type="PANTHER" id="PTHR43542:SF1">
    <property type="entry name" value="METHYLTRANSFERASE"/>
    <property type="match status" value="1"/>
</dbReference>
<dbReference type="PANTHER" id="PTHR43542">
    <property type="entry name" value="METHYLTRANSFERASE"/>
    <property type="match status" value="1"/>
</dbReference>
<dbReference type="SUPFAM" id="SSF53335">
    <property type="entry name" value="S-adenosyl-L-methionine-dependent methyltransferases"/>
    <property type="match status" value="1"/>
</dbReference>
<protein>
    <submittedName>
        <fullName evidence="3">DNA methyltransferase</fullName>
    </submittedName>
</protein>
<reference evidence="3" key="1">
    <citation type="journal article" date="2014" name="Int. J. Syst. Evol. Microbiol.">
        <title>Complete genome sequence of Corynebacterium casei LMG S-19264T (=DSM 44701T), isolated from a smear-ripened cheese.</title>
        <authorList>
            <consortium name="US DOE Joint Genome Institute (JGI-PGF)"/>
            <person name="Walter F."/>
            <person name="Albersmeier A."/>
            <person name="Kalinowski J."/>
            <person name="Ruckert C."/>
        </authorList>
    </citation>
    <scope>NUCLEOTIDE SEQUENCE</scope>
    <source>
        <strain evidence="3">CGMCC 1.15725</strain>
    </source>
</reference>
<keyword evidence="2" id="KW-0808">Transferase</keyword>
<evidence type="ECO:0000256" key="1">
    <source>
        <dbReference type="ARBA" id="ARBA00022603"/>
    </source>
</evidence>
<dbReference type="Proteomes" id="UP000646365">
    <property type="component" value="Unassembled WGS sequence"/>
</dbReference>
<keyword evidence="4" id="KW-1185">Reference proteome</keyword>
<dbReference type="InterPro" id="IPR029063">
    <property type="entry name" value="SAM-dependent_MTases_sf"/>
</dbReference>
<evidence type="ECO:0000313" key="4">
    <source>
        <dbReference type="Proteomes" id="UP000646365"/>
    </source>
</evidence>
<dbReference type="PIRSF" id="PIRSF004553">
    <property type="entry name" value="CHP00095"/>
    <property type="match status" value="1"/>
</dbReference>
<evidence type="ECO:0000313" key="3">
    <source>
        <dbReference type="EMBL" id="GGF16013.1"/>
    </source>
</evidence>
<dbReference type="RefSeq" id="WP_189045622.1">
    <property type="nucleotide sequence ID" value="NZ_BMJQ01000005.1"/>
</dbReference>
<dbReference type="Pfam" id="PF03602">
    <property type="entry name" value="Cons_hypoth95"/>
    <property type="match status" value="1"/>
</dbReference>
<proteinExistence type="predicted"/>
<dbReference type="GO" id="GO:0008168">
    <property type="term" value="F:methyltransferase activity"/>
    <property type="evidence" value="ECO:0007669"/>
    <property type="project" value="UniProtKB-KW"/>
</dbReference>
<dbReference type="NCBIfam" id="TIGR00095">
    <property type="entry name" value="16S rRNA (guanine(966)-N(2))-methyltransferase RsmD"/>
    <property type="match status" value="1"/>
</dbReference>
<dbReference type="InterPro" id="IPR004398">
    <property type="entry name" value="RNA_MeTrfase_RsmD"/>
</dbReference>
<dbReference type="GO" id="GO:0031167">
    <property type="term" value="P:rRNA methylation"/>
    <property type="evidence" value="ECO:0007669"/>
    <property type="project" value="InterPro"/>
</dbReference>
<dbReference type="EMBL" id="BMJQ01000005">
    <property type="protein sequence ID" value="GGF16013.1"/>
    <property type="molecule type" value="Genomic_DNA"/>
</dbReference>
<organism evidence="3 4">
    <name type="scientific">Aliidongia dinghuensis</name>
    <dbReference type="NCBI Taxonomy" id="1867774"/>
    <lineage>
        <taxon>Bacteria</taxon>
        <taxon>Pseudomonadati</taxon>
        <taxon>Pseudomonadota</taxon>
        <taxon>Alphaproteobacteria</taxon>
        <taxon>Rhodospirillales</taxon>
        <taxon>Dongiaceae</taxon>
        <taxon>Aliidongia</taxon>
    </lineage>
</organism>
<sequence length="191" mass="19704">MRIVGGSLRGRPLAAPEGAAVRPTSDRAREALFNILEHGRWAADGSPVAGARVLDAFAGTGALGLEALSRGAAHVTFLEQASSAFAVLKDNVTRLNAGDRAVLLRGDATAPTRAPAACSLVFLDPPYGKDLGPSALAALAAAGWIAEDAVVVLEVGAREALAAPDGFTIEDERRYGAARLVLMRYGSATRT</sequence>
<evidence type="ECO:0000256" key="2">
    <source>
        <dbReference type="ARBA" id="ARBA00022679"/>
    </source>
</evidence>
<gene>
    <name evidence="3" type="ORF">GCM10011611_22240</name>
</gene>
<dbReference type="Gene3D" id="3.40.50.150">
    <property type="entry name" value="Vaccinia Virus protein VP39"/>
    <property type="match status" value="1"/>
</dbReference>